<keyword evidence="2" id="KW-0472">Membrane</keyword>
<comment type="caution">
    <text evidence="3">The sequence shown here is derived from an EMBL/GenBank/DDBJ whole genome shotgun (WGS) entry which is preliminary data.</text>
</comment>
<feature type="compositionally biased region" description="Low complexity" evidence="1">
    <location>
        <begin position="16"/>
        <end position="25"/>
    </location>
</feature>
<feature type="region of interest" description="Disordered" evidence="1">
    <location>
        <begin position="342"/>
        <end position="551"/>
    </location>
</feature>
<keyword evidence="4" id="KW-1185">Reference proteome</keyword>
<evidence type="ECO:0000313" key="4">
    <source>
        <dbReference type="Proteomes" id="UP001199106"/>
    </source>
</evidence>
<feature type="compositionally biased region" description="Low complexity" evidence="1">
    <location>
        <begin position="319"/>
        <end position="330"/>
    </location>
</feature>
<dbReference type="AlphaFoldDB" id="A0AAD4IAG4"/>
<feature type="region of interest" description="Disordered" evidence="1">
    <location>
        <begin position="1"/>
        <end position="25"/>
    </location>
</feature>
<keyword evidence="2" id="KW-1133">Transmembrane helix</keyword>
<feature type="compositionally biased region" description="Low complexity" evidence="1">
    <location>
        <begin position="156"/>
        <end position="165"/>
    </location>
</feature>
<dbReference type="EMBL" id="JAANER010000004">
    <property type="protein sequence ID" value="KAG9191043.1"/>
    <property type="molecule type" value="Genomic_DNA"/>
</dbReference>
<feature type="region of interest" description="Disordered" evidence="1">
    <location>
        <begin position="280"/>
        <end position="330"/>
    </location>
</feature>
<evidence type="ECO:0000313" key="3">
    <source>
        <dbReference type="EMBL" id="KAG9191043.1"/>
    </source>
</evidence>
<organism evidence="3 4">
    <name type="scientific">Alternaria panax</name>
    <dbReference type="NCBI Taxonomy" id="48097"/>
    <lineage>
        <taxon>Eukaryota</taxon>
        <taxon>Fungi</taxon>
        <taxon>Dikarya</taxon>
        <taxon>Ascomycota</taxon>
        <taxon>Pezizomycotina</taxon>
        <taxon>Dothideomycetes</taxon>
        <taxon>Pleosporomycetidae</taxon>
        <taxon>Pleosporales</taxon>
        <taxon>Pleosporineae</taxon>
        <taxon>Pleosporaceae</taxon>
        <taxon>Alternaria</taxon>
        <taxon>Alternaria sect. Panax</taxon>
    </lineage>
</organism>
<name>A0AAD4IAG4_9PLEO</name>
<gene>
    <name evidence="3" type="ORF">G6011_09131</name>
</gene>
<evidence type="ECO:0000256" key="2">
    <source>
        <dbReference type="SAM" id="Phobius"/>
    </source>
</evidence>
<feature type="compositionally biased region" description="Polar residues" evidence="1">
    <location>
        <begin position="392"/>
        <end position="407"/>
    </location>
</feature>
<feature type="region of interest" description="Disordered" evidence="1">
    <location>
        <begin position="125"/>
        <end position="165"/>
    </location>
</feature>
<feature type="compositionally biased region" description="Polar residues" evidence="1">
    <location>
        <begin position="1"/>
        <end position="15"/>
    </location>
</feature>
<evidence type="ECO:0000256" key="1">
    <source>
        <dbReference type="SAM" id="MobiDB-lite"/>
    </source>
</evidence>
<feature type="compositionally biased region" description="Polar residues" evidence="1">
    <location>
        <begin position="198"/>
        <end position="217"/>
    </location>
</feature>
<proteinExistence type="predicted"/>
<feature type="region of interest" description="Disordered" evidence="1">
    <location>
        <begin position="191"/>
        <end position="245"/>
    </location>
</feature>
<keyword evidence="2" id="KW-0812">Transmembrane</keyword>
<protein>
    <submittedName>
        <fullName evidence="3">Uncharacterized protein</fullName>
    </submittedName>
</protein>
<sequence length="624" mass="68089">MSPSHVQVTATNTPKTTSSLQTQTSSTQSAVADTVSSFPSATSSATSTSVPVTVAAEAPARMTPAQIAGLSVAAVAAFVMAIGLMALSVCLRRRKERRVVFDTDEKGKQLSTRFSHYVPVENDLEPPKQFPLVPPRALRRGSKQGPARPAQRLGVGTSNGSSNSSLPLDQIGLAISAELDGKPLVPSMASKPPIAHQQVPTTTQVSFRPVSSMTQETVFEEDESSSHRRSSMLLPTPPVPIPPIRALQPSRPVPNFAANNHPTGRRSELFLDIPVRHERPQPKRIVAGALGSNGSSQSVTRPRLAPPFQVASTATSYESKATTASSRDASTSGDIIDYYFSSHRSRESTPKASPARIIRPKESPKAVQIKPKKSHSSTLSRSTSHNSTNLRDSLTSQTSFETTNDNESTPEDEDEDKQLSDDSASNQKQLSPVAESPISKLRYPNVPRASNQLVPRSPRSSPHQQNFRSPRRAPDPSTLLQKRNNALPPLLLESRPRLNSPHRDPFTSPPRVTSPPRKARTHMRSNSTESWSTTPASKTGIDRKSRVQSGTWGKSPVMYEEDVVRPLNVRRKRDEMSELNIGRDVDVDFDRDGLKSPVWVPRLTPRKKGEDLFLEVGWGDGVRG</sequence>
<feature type="compositionally biased region" description="Polar residues" evidence="1">
    <location>
        <begin position="448"/>
        <end position="468"/>
    </location>
</feature>
<feature type="compositionally biased region" description="Low complexity" evidence="1">
    <location>
        <begin position="487"/>
        <end position="499"/>
    </location>
</feature>
<reference evidence="3" key="1">
    <citation type="submission" date="2021-07" db="EMBL/GenBank/DDBJ databases">
        <title>Genome Resource of American Ginseng Black Spot Pathogen Alternaria panax.</title>
        <authorList>
            <person name="Qiu C."/>
            <person name="Wang W."/>
            <person name="Liu Z."/>
        </authorList>
    </citation>
    <scope>NUCLEOTIDE SEQUENCE</scope>
    <source>
        <strain evidence="3">BNCC115425</strain>
    </source>
</reference>
<feature type="transmembrane region" description="Helical" evidence="2">
    <location>
        <begin position="67"/>
        <end position="91"/>
    </location>
</feature>
<feature type="compositionally biased region" description="Polar residues" evidence="1">
    <location>
        <begin position="524"/>
        <end position="537"/>
    </location>
</feature>
<feature type="compositionally biased region" description="Low complexity" evidence="1">
    <location>
        <begin position="376"/>
        <end position="391"/>
    </location>
</feature>
<accession>A0AAD4IAG4</accession>
<dbReference type="Proteomes" id="UP001199106">
    <property type="component" value="Unassembled WGS sequence"/>
</dbReference>
<feature type="compositionally biased region" description="Polar residues" evidence="1">
    <location>
        <begin position="421"/>
        <end position="430"/>
    </location>
</feature>